<evidence type="ECO:0000256" key="1">
    <source>
        <dbReference type="SAM" id="Phobius"/>
    </source>
</evidence>
<keyword evidence="1" id="KW-0472">Membrane</keyword>
<dbReference type="OrthoDB" id="9812136at2"/>
<comment type="caution">
    <text evidence="2">The sequence shown here is derived from an EMBL/GenBank/DDBJ whole genome shotgun (WGS) entry which is preliminary data.</text>
</comment>
<keyword evidence="1" id="KW-1133">Transmembrane helix</keyword>
<keyword evidence="3" id="KW-1185">Reference proteome</keyword>
<evidence type="ECO:0008006" key="4">
    <source>
        <dbReference type="Google" id="ProtNLM"/>
    </source>
</evidence>
<dbReference type="RefSeq" id="WP_054877006.1">
    <property type="nucleotide sequence ID" value="NZ_LKET01000068.1"/>
</dbReference>
<proteinExistence type="predicted"/>
<reference evidence="2 3" key="1">
    <citation type="submission" date="2015-09" db="EMBL/GenBank/DDBJ databases">
        <title>Genome sequence of Oxobacter pfennigii DSM 3222.</title>
        <authorList>
            <person name="Poehlein A."/>
            <person name="Bengelsdorf F.R."/>
            <person name="Schiel-Bengelsdorf B."/>
            <person name="Duerre P."/>
            <person name="Daniel R."/>
        </authorList>
    </citation>
    <scope>NUCLEOTIDE SEQUENCE [LARGE SCALE GENOMIC DNA]</scope>
    <source>
        <strain evidence="2 3">DSM 3222</strain>
    </source>
</reference>
<accession>A0A0P8YRQ1</accession>
<gene>
    <name evidence="2" type="ORF">OXPF_40620</name>
</gene>
<dbReference type="Proteomes" id="UP000050326">
    <property type="component" value="Unassembled WGS sequence"/>
</dbReference>
<sequence>MKLDLFDWLALILVVIGAINWGLLGLLNVDLVALIFGGQMEFVSKVIYSIIGLAGAYMIYMLTKLKRA</sequence>
<dbReference type="Pfam" id="PF04070">
    <property type="entry name" value="DUF378"/>
    <property type="match status" value="1"/>
</dbReference>
<dbReference type="PANTHER" id="PTHR37304:SF1">
    <property type="entry name" value="MEMBRANE PROTEIN"/>
    <property type="match status" value="1"/>
</dbReference>
<dbReference type="InterPro" id="IPR007211">
    <property type="entry name" value="DUF378"/>
</dbReference>
<dbReference type="PANTHER" id="PTHR37304">
    <property type="entry name" value="MEMBRANE PROTEIN-RELATED"/>
    <property type="match status" value="1"/>
</dbReference>
<protein>
    <recommendedName>
        <fullName evidence="4">DUF378 domain-containing protein</fullName>
    </recommendedName>
</protein>
<feature type="transmembrane region" description="Helical" evidence="1">
    <location>
        <begin position="12"/>
        <end position="36"/>
    </location>
</feature>
<dbReference type="STRING" id="36849.OXPF_40620"/>
<organism evidence="2 3">
    <name type="scientific">Oxobacter pfennigii</name>
    <dbReference type="NCBI Taxonomy" id="36849"/>
    <lineage>
        <taxon>Bacteria</taxon>
        <taxon>Bacillati</taxon>
        <taxon>Bacillota</taxon>
        <taxon>Clostridia</taxon>
        <taxon>Eubacteriales</taxon>
        <taxon>Clostridiaceae</taxon>
        <taxon>Oxobacter</taxon>
    </lineage>
</organism>
<evidence type="ECO:0000313" key="3">
    <source>
        <dbReference type="Proteomes" id="UP000050326"/>
    </source>
</evidence>
<dbReference type="EMBL" id="LKET01000068">
    <property type="protein sequence ID" value="KPU42277.1"/>
    <property type="molecule type" value="Genomic_DNA"/>
</dbReference>
<keyword evidence="1" id="KW-0812">Transmembrane</keyword>
<feature type="transmembrane region" description="Helical" evidence="1">
    <location>
        <begin position="42"/>
        <end position="62"/>
    </location>
</feature>
<dbReference type="AlphaFoldDB" id="A0A0P8YRQ1"/>
<evidence type="ECO:0000313" key="2">
    <source>
        <dbReference type="EMBL" id="KPU42277.1"/>
    </source>
</evidence>
<name>A0A0P8YRQ1_9CLOT</name>